<feature type="chain" id="PRO_5021490901" evidence="2">
    <location>
        <begin position="23"/>
        <end position="223"/>
    </location>
</feature>
<evidence type="ECO:0000256" key="2">
    <source>
        <dbReference type="SAM" id="SignalP"/>
    </source>
</evidence>
<accession>A0A4Z2FQT9</accession>
<dbReference type="Proteomes" id="UP000314294">
    <property type="component" value="Unassembled WGS sequence"/>
</dbReference>
<feature type="region of interest" description="Disordered" evidence="1">
    <location>
        <begin position="141"/>
        <end position="192"/>
    </location>
</feature>
<sequence>MALPSGLLLPARLALRGLPVHGLLVALVVVRRGPAPRHPAGLARRYRCALLSGPPSILHILVHVLHAGLLRLQLLAQPLRELPRQARDAPPAEAPLPAAAAVVLRHPHVAHVPDEPEGQAGEEHQRAGVDQEVPVEAAARAHVAEDADEEERGAERVEQQGAEERGQAAADALHRARGAAAGDRDRDRRSGARTRLECFSNADAYFMLVLDGGGHEGLVEFNI</sequence>
<proteinExistence type="predicted"/>
<evidence type="ECO:0000256" key="1">
    <source>
        <dbReference type="SAM" id="MobiDB-lite"/>
    </source>
</evidence>
<organism evidence="3 4">
    <name type="scientific">Liparis tanakae</name>
    <name type="common">Tanaka's snailfish</name>
    <dbReference type="NCBI Taxonomy" id="230148"/>
    <lineage>
        <taxon>Eukaryota</taxon>
        <taxon>Metazoa</taxon>
        <taxon>Chordata</taxon>
        <taxon>Craniata</taxon>
        <taxon>Vertebrata</taxon>
        <taxon>Euteleostomi</taxon>
        <taxon>Actinopterygii</taxon>
        <taxon>Neopterygii</taxon>
        <taxon>Teleostei</taxon>
        <taxon>Neoteleostei</taxon>
        <taxon>Acanthomorphata</taxon>
        <taxon>Eupercaria</taxon>
        <taxon>Perciformes</taxon>
        <taxon>Cottioidei</taxon>
        <taxon>Cottales</taxon>
        <taxon>Liparidae</taxon>
        <taxon>Liparis</taxon>
    </lineage>
</organism>
<dbReference type="EMBL" id="SRLO01000961">
    <property type="protein sequence ID" value="TNN43508.1"/>
    <property type="molecule type" value="Genomic_DNA"/>
</dbReference>
<feature type="compositionally biased region" description="Basic and acidic residues" evidence="1">
    <location>
        <begin position="182"/>
        <end position="192"/>
    </location>
</feature>
<feature type="compositionally biased region" description="Basic and acidic residues" evidence="1">
    <location>
        <begin position="153"/>
        <end position="166"/>
    </location>
</feature>
<reference evidence="3 4" key="1">
    <citation type="submission" date="2019-03" db="EMBL/GenBank/DDBJ databases">
        <title>First draft genome of Liparis tanakae, snailfish: a comprehensive survey of snailfish specific genes.</title>
        <authorList>
            <person name="Kim W."/>
            <person name="Song I."/>
            <person name="Jeong J.-H."/>
            <person name="Kim D."/>
            <person name="Kim S."/>
            <person name="Ryu S."/>
            <person name="Song J.Y."/>
            <person name="Lee S.K."/>
        </authorList>
    </citation>
    <scope>NUCLEOTIDE SEQUENCE [LARGE SCALE GENOMIC DNA]</scope>
    <source>
        <tissue evidence="3">Muscle</tissue>
    </source>
</reference>
<gene>
    <name evidence="3" type="ORF">EYF80_046296</name>
</gene>
<dbReference type="AlphaFoldDB" id="A0A4Z2FQT9"/>
<keyword evidence="2" id="KW-0732">Signal</keyword>
<feature type="signal peptide" evidence="2">
    <location>
        <begin position="1"/>
        <end position="22"/>
    </location>
</feature>
<keyword evidence="4" id="KW-1185">Reference proteome</keyword>
<evidence type="ECO:0000313" key="4">
    <source>
        <dbReference type="Proteomes" id="UP000314294"/>
    </source>
</evidence>
<name>A0A4Z2FQT9_9TELE</name>
<evidence type="ECO:0000313" key="3">
    <source>
        <dbReference type="EMBL" id="TNN43508.1"/>
    </source>
</evidence>
<comment type="caution">
    <text evidence="3">The sequence shown here is derived from an EMBL/GenBank/DDBJ whole genome shotgun (WGS) entry which is preliminary data.</text>
</comment>
<protein>
    <submittedName>
        <fullName evidence="3">Uncharacterized protein</fullName>
    </submittedName>
</protein>